<evidence type="ECO:0000313" key="2">
    <source>
        <dbReference type="EMBL" id="GBP67655.1"/>
    </source>
</evidence>
<sequence>METNTSCPSGAGGVPKGPVTRALVKNILLKSLADMGYECPESDLDKFVRTTTPVSSRASSQASSPASSQNSSRSHSPVKGKNKRNRKSSSSSDEDAIGTSSDSTVVGTDESESESGKSSSKTDDSFTLVKGKNKNQVRKAQKKSKLEHSSPVPDMEVAMPEKATPPTPVTMIVDPTPGPVTTSTQVETERVAHVGAKPSAPPIGKVPPPIYLLKEANFVASPQTALVCGSTTLRLLGLSMMA</sequence>
<gene>
    <name evidence="2" type="ORF">EVAR_98710_1</name>
</gene>
<feature type="compositionally biased region" description="Basic residues" evidence="1">
    <location>
        <begin position="131"/>
        <end position="145"/>
    </location>
</feature>
<evidence type="ECO:0000313" key="3">
    <source>
        <dbReference type="Proteomes" id="UP000299102"/>
    </source>
</evidence>
<dbReference type="EMBL" id="BGZK01000987">
    <property type="protein sequence ID" value="GBP67655.1"/>
    <property type="molecule type" value="Genomic_DNA"/>
</dbReference>
<dbReference type="AlphaFoldDB" id="A0A4C1XZQ2"/>
<comment type="caution">
    <text evidence="2">The sequence shown here is derived from an EMBL/GenBank/DDBJ whole genome shotgun (WGS) entry which is preliminary data.</text>
</comment>
<proteinExistence type="predicted"/>
<feature type="region of interest" description="Disordered" evidence="1">
    <location>
        <begin position="48"/>
        <end position="182"/>
    </location>
</feature>
<evidence type="ECO:0000256" key="1">
    <source>
        <dbReference type="SAM" id="MobiDB-lite"/>
    </source>
</evidence>
<feature type="compositionally biased region" description="Basic residues" evidence="1">
    <location>
        <begin position="76"/>
        <end position="87"/>
    </location>
</feature>
<protein>
    <submittedName>
        <fullName evidence="2">Uncharacterized protein</fullName>
    </submittedName>
</protein>
<reference evidence="2 3" key="1">
    <citation type="journal article" date="2019" name="Commun. Biol.">
        <title>The bagworm genome reveals a unique fibroin gene that provides high tensile strength.</title>
        <authorList>
            <person name="Kono N."/>
            <person name="Nakamura H."/>
            <person name="Ohtoshi R."/>
            <person name="Tomita M."/>
            <person name="Numata K."/>
            <person name="Arakawa K."/>
        </authorList>
    </citation>
    <scope>NUCLEOTIDE SEQUENCE [LARGE SCALE GENOMIC DNA]</scope>
</reference>
<feature type="compositionally biased region" description="Low complexity" evidence="1">
    <location>
        <begin position="55"/>
        <end position="75"/>
    </location>
</feature>
<accession>A0A4C1XZQ2</accession>
<dbReference type="Proteomes" id="UP000299102">
    <property type="component" value="Unassembled WGS sequence"/>
</dbReference>
<name>A0A4C1XZQ2_EUMVA</name>
<organism evidence="2 3">
    <name type="scientific">Eumeta variegata</name>
    <name type="common">Bagworm moth</name>
    <name type="synonym">Eumeta japonica</name>
    <dbReference type="NCBI Taxonomy" id="151549"/>
    <lineage>
        <taxon>Eukaryota</taxon>
        <taxon>Metazoa</taxon>
        <taxon>Ecdysozoa</taxon>
        <taxon>Arthropoda</taxon>
        <taxon>Hexapoda</taxon>
        <taxon>Insecta</taxon>
        <taxon>Pterygota</taxon>
        <taxon>Neoptera</taxon>
        <taxon>Endopterygota</taxon>
        <taxon>Lepidoptera</taxon>
        <taxon>Glossata</taxon>
        <taxon>Ditrysia</taxon>
        <taxon>Tineoidea</taxon>
        <taxon>Psychidae</taxon>
        <taxon>Oiketicinae</taxon>
        <taxon>Eumeta</taxon>
    </lineage>
</organism>
<keyword evidence="3" id="KW-1185">Reference proteome</keyword>